<feature type="transmembrane region" description="Helical" evidence="18">
    <location>
        <begin position="403"/>
        <end position="429"/>
    </location>
</feature>
<accession>A0A9D2ASF7</accession>
<dbReference type="PROSITE" id="PS00428">
    <property type="entry name" value="FTSW_RODA_SPOVE"/>
    <property type="match status" value="1"/>
</dbReference>
<dbReference type="GO" id="GO:0008955">
    <property type="term" value="F:peptidoglycan glycosyltransferase activity"/>
    <property type="evidence" value="ECO:0007669"/>
    <property type="project" value="UniProtKB-EC"/>
</dbReference>
<dbReference type="GO" id="GO:0008360">
    <property type="term" value="P:regulation of cell shape"/>
    <property type="evidence" value="ECO:0007669"/>
    <property type="project" value="UniProtKB-KW"/>
</dbReference>
<dbReference type="AlphaFoldDB" id="A0A9D2ASF7"/>
<evidence type="ECO:0000256" key="15">
    <source>
        <dbReference type="ARBA" id="ARBA00049902"/>
    </source>
</evidence>
<feature type="transmembrane region" description="Helical" evidence="18">
    <location>
        <begin position="478"/>
        <end position="499"/>
    </location>
</feature>
<comment type="caution">
    <text evidence="19">The sequence shown here is derived from an EMBL/GenBank/DDBJ whole genome shotgun (WGS) entry which is preliminary data.</text>
</comment>
<feature type="transmembrane region" description="Helical" evidence="18">
    <location>
        <begin position="241"/>
        <end position="261"/>
    </location>
</feature>
<evidence type="ECO:0000313" key="20">
    <source>
        <dbReference type="Proteomes" id="UP000824243"/>
    </source>
</evidence>
<evidence type="ECO:0000256" key="6">
    <source>
        <dbReference type="ARBA" id="ARBA00022984"/>
    </source>
</evidence>
<keyword evidence="7 18" id="KW-1133">Transmembrane helix</keyword>
<evidence type="ECO:0000256" key="12">
    <source>
        <dbReference type="ARBA" id="ARBA00041185"/>
    </source>
</evidence>
<evidence type="ECO:0000256" key="8">
    <source>
        <dbReference type="ARBA" id="ARBA00023136"/>
    </source>
</evidence>
<evidence type="ECO:0000256" key="1">
    <source>
        <dbReference type="ARBA" id="ARBA00004141"/>
    </source>
</evidence>
<comment type="catalytic activity">
    <reaction evidence="15">
        <text>[GlcNAc-(1-&gt;4)-Mur2Ac(oyl-L-Ala-gamma-D-Glu-L-Lys-D-Ala-D-Ala)](n)-di-trans,octa-cis-undecaprenyl diphosphate + beta-D-GlcNAc-(1-&gt;4)-Mur2Ac(oyl-L-Ala-gamma-D-Glu-L-Lys-D-Ala-D-Ala)-di-trans,octa-cis-undecaprenyl diphosphate = [GlcNAc-(1-&gt;4)-Mur2Ac(oyl-L-Ala-gamma-D-Glu-L-Lys-D-Ala-D-Ala)](n+1)-di-trans,octa-cis-undecaprenyl diphosphate + di-trans,octa-cis-undecaprenyl diphosphate + H(+)</text>
        <dbReference type="Rhea" id="RHEA:23708"/>
        <dbReference type="Rhea" id="RHEA-COMP:9602"/>
        <dbReference type="Rhea" id="RHEA-COMP:9603"/>
        <dbReference type="ChEBI" id="CHEBI:15378"/>
        <dbReference type="ChEBI" id="CHEBI:58405"/>
        <dbReference type="ChEBI" id="CHEBI:60033"/>
        <dbReference type="ChEBI" id="CHEBI:78435"/>
        <dbReference type="EC" id="2.4.99.28"/>
    </reaction>
</comment>
<feature type="transmembrane region" description="Helical" evidence="18">
    <location>
        <begin position="273"/>
        <end position="290"/>
    </location>
</feature>
<dbReference type="GO" id="GO:0032153">
    <property type="term" value="C:cell division site"/>
    <property type="evidence" value="ECO:0007669"/>
    <property type="project" value="TreeGrafter"/>
</dbReference>
<keyword evidence="6" id="KW-0573">Peptidoglycan synthesis</keyword>
<keyword evidence="3" id="KW-0808">Transferase</keyword>
<keyword evidence="8 18" id="KW-0472">Membrane</keyword>
<evidence type="ECO:0000256" key="18">
    <source>
        <dbReference type="SAM" id="Phobius"/>
    </source>
</evidence>
<evidence type="ECO:0000256" key="10">
    <source>
        <dbReference type="ARBA" id="ARBA00033270"/>
    </source>
</evidence>
<reference evidence="19" key="1">
    <citation type="journal article" date="2021" name="PeerJ">
        <title>Extensive microbial diversity within the chicken gut microbiome revealed by metagenomics and culture.</title>
        <authorList>
            <person name="Gilroy R."/>
            <person name="Ravi A."/>
            <person name="Getino M."/>
            <person name="Pursley I."/>
            <person name="Horton D.L."/>
            <person name="Alikhan N.F."/>
            <person name="Baker D."/>
            <person name="Gharbi K."/>
            <person name="Hall N."/>
            <person name="Watson M."/>
            <person name="Adriaenssens E.M."/>
            <person name="Foster-Nyarko E."/>
            <person name="Jarju S."/>
            <person name="Secka A."/>
            <person name="Antonio M."/>
            <person name="Oren A."/>
            <person name="Chaudhuri R.R."/>
            <person name="La Ragione R."/>
            <person name="Hildebrand F."/>
            <person name="Pallen M.J."/>
        </authorList>
    </citation>
    <scope>NUCLEOTIDE SEQUENCE</scope>
    <source>
        <strain evidence="19">ChiSjej5B23-15282</strain>
    </source>
</reference>
<evidence type="ECO:0000256" key="4">
    <source>
        <dbReference type="ARBA" id="ARBA00022692"/>
    </source>
</evidence>
<evidence type="ECO:0000256" key="7">
    <source>
        <dbReference type="ARBA" id="ARBA00022989"/>
    </source>
</evidence>
<dbReference type="PANTHER" id="PTHR30474">
    <property type="entry name" value="CELL CYCLE PROTEIN"/>
    <property type="match status" value="1"/>
</dbReference>
<dbReference type="GO" id="GO:0009252">
    <property type="term" value="P:peptidoglycan biosynthetic process"/>
    <property type="evidence" value="ECO:0007669"/>
    <property type="project" value="UniProtKB-KW"/>
</dbReference>
<dbReference type="EC" id="2.4.99.28" evidence="14"/>
<name>A0A9D2ASF7_9FIRM</name>
<feature type="transmembrane region" description="Helical" evidence="18">
    <location>
        <begin position="296"/>
        <end position="312"/>
    </location>
</feature>
<evidence type="ECO:0000256" key="13">
    <source>
        <dbReference type="ARBA" id="ARBA00041418"/>
    </source>
</evidence>
<evidence type="ECO:0000313" key="19">
    <source>
        <dbReference type="EMBL" id="HIX48622.1"/>
    </source>
</evidence>
<dbReference type="Pfam" id="PF01098">
    <property type="entry name" value="FTSW_RODA_SPOVE"/>
    <property type="match status" value="1"/>
</dbReference>
<keyword evidence="5" id="KW-0133">Cell shape</keyword>
<comment type="similarity">
    <text evidence="11">Belongs to the SEDS family. FtsW subfamily.</text>
</comment>
<evidence type="ECO:0000256" key="11">
    <source>
        <dbReference type="ARBA" id="ARBA00038053"/>
    </source>
</evidence>
<dbReference type="GO" id="GO:0005886">
    <property type="term" value="C:plasma membrane"/>
    <property type="evidence" value="ECO:0007669"/>
    <property type="project" value="TreeGrafter"/>
</dbReference>
<dbReference type="PANTHER" id="PTHR30474:SF2">
    <property type="entry name" value="PEPTIDOGLYCAN GLYCOSYLTRANSFERASE FTSW-RELATED"/>
    <property type="match status" value="1"/>
</dbReference>
<evidence type="ECO:0000256" key="17">
    <source>
        <dbReference type="SAM" id="MobiDB-lite"/>
    </source>
</evidence>
<dbReference type="Proteomes" id="UP000824243">
    <property type="component" value="Unassembled WGS sequence"/>
</dbReference>
<feature type="transmembrane region" description="Helical" evidence="18">
    <location>
        <begin position="201"/>
        <end position="221"/>
    </location>
</feature>
<evidence type="ECO:0000256" key="9">
    <source>
        <dbReference type="ARBA" id="ARBA00032370"/>
    </source>
</evidence>
<comment type="subcellular location">
    <subcellularLocation>
        <location evidence="1">Membrane</location>
        <topology evidence="1">Multi-pass membrane protein</topology>
    </subcellularLocation>
</comment>
<feature type="compositionally biased region" description="Basic residues" evidence="17">
    <location>
        <begin position="1"/>
        <end position="10"/>
    </location>
</feature>
<dbReference type="InterPro" id="IPR018365">
    <property type="entry name" value="Cell_cycle_FtsW-rel_CS"/>
</dbReference>
<comment type="function">
    <text evidence="16">Peptidoglycan polymerase that is essential for cell division.</text>
</comment>
<evidence type="ECO:0000256" key="16">
    <source>
        <dbReference type="ARBA" id="ARBA00049966"/>
    </source>
</evidence>
<evidence type="ECO:0000256" key="14">
    <source>
        <dbReference type="ARBA" id="ARBA00044770"/>
    </source>
</evidence>
<reference evidence="19" key="2">
    <citation type="submission" date="2021-04" db="EMBL/GenBank/DDBJ databases">
        <authorList>
            <person name="Gilroy R."/>
        </authorList>
    </citation>
    <scope>NUCLEOTIDE SEQUENCE</scope>
    <source>
        <strain evidence="19">ChiSjej5B23-15282</strain>
    </source>
</reference>
<evidence type="ECO:0000256" key="5">
    <source>
        <dbReference type="ARBA" id="ARBA00022960"/>
    </source>
</evidence>
<dbReference type="InterPro" id="IPR001182">
    <property type="entry name" value="FtsW/RodA"/>
</dbReference>
<dbReference type="GO" id="GO:0015648">
    <property type="term" value="F:lipid-linked peptidoglycan transporter activity"/>
    <property type="evidence" value="ECO:0007669"/>
    <property type="project" value="TreeGrafter"/>
</dbReference>
<sequence length="508" mass="55556">MRSRTVRPIKNRGQDKKSRKKSSPRLGDTQPMRAVGQRESSSSLSDTKPMRPVSIRSGYESYQRAIDRRRQVIRTPKPVPEYSPRRQAAGPESVRRTGDMGHTGQRRQAARPARTPKRTGLAAVIAKSRSRAGVKEQYFDFDLLMVIVFLMCFGLVMLYSTSAYEAQADFGNDMYYFSKQALIAAFGVAGMFIVSKIDYHFYGAFAFEIYIFSIFLMALVQTPLGVTVNGARRWIGLPGNMTVQPAEITKIAVILFISYELCRLGKKAYTMEGIIRVFVLGAVASGGVLFLTDNLSTAIIVMAITCILIFVIHPKTKPFLAVIGVGVVVAAIGIAVLAVTAENSDNFRLQRIISWLNPEATMDDGSYQVMQGLYAIGSGGFFGKGLGNSTQKLGVIPEAQNDMILVVICEELGVFGAILILILFGLLLYRLMFIAKNAPDLYGSLIATGIFAHIALQVILNIAVVTGLLPTTGITLPFISYGGTAILFLMAEMGIALGISRRIRLEGE</sequence>
<gene>
    <name evidence="19" type="ORF">H9981_06380</name>
</gene>
<keyword evidence="2" id="KW-0328">Glycosyltransferase</keyword>
<keyword evidence="4 18" id="KW-0812">Transmembrane</keyword>
<feature type="transmembrane region" description="Helical" evidence="18">
    <location>
        <begin position="174"/>
        <end position="194"/>
    </location>
</feature>
<feature type="transmembrane region" description="Helical" evidence="18">
    <location>
        <begin position="441"/>
        <end position="466"/>
    </location>
</feature>
<evidence type="ECO:0000256" key="2">
    <source>
        <dbReference type="ARBA" id="ARBA00022676"/>
    </source>
</evidence>
<feature type="transmembrane region" description="Helical" evidence="18">
    <location>
        <begin position="319"/>
        <end position="341"/>
    </location>
</feature>
<feature type="transmembrane region" description="Helical" evidence="18">
    <location>
        <begin position="138"/>
        <end position="162"/>
    </location>
</feature>
<dbReference type="GO" id="GO:0051301">
    <property type="term" value="P:cell division"/>
    <property type="evidence" value="ECO:0007669"/>
    <property type="project" value="InterPro"/>
</dbReference>
<feature type="region of interest" description="Disordered" evidence="17">
    <location>
        <begin position="1"/>
        <end position="116"/>
    </location>
</feature>
<organism evidence="19 20">
    <name type="scientific">Candidatus Mediterraneibacter caccavium</name>
    <dbReference type="NCBI Taxonomy" id="2838661"/>
    <lineage>
        <taxon>Bacteria</taxon>
        <taxon>Bacillati</taxon>
        <taxon>Bacillota</taxon>
        <taxon>Clostridia</taxon>
        <taxon>Lachnospirales</taxon>
        <taxon>Lachnospiraceae</taxon>
        <taxon>Mediterraneibacter</taxon>
    </lineage>
</organism>
<evidence type="ECO:0000256" key="3">
    <source>
        <dbReference type="ARBA" id="ARBA00022679"/>
    </source>
</evidence>
<proteinExistence type="inferred from homology"/>
<protein>
    <recommendedName>
        <fullName evidence="12">Probable peptidoglycan glycosyltransferase FtsW</fullName>
        <ecNumber evidence="14">2.4.99.28</ecNumber>
    </recommendedName>
    <alternativeName>
        <fullName evidence="13">Cell division protein FtsW</fullName>
    </alternativeName>
    <alternativeName>
        <fullName evidence="10">Cell wall polymerase</fullName>
    </alternativeName>
    <alternativeName>
        <fullName evidence="9">Peptidoglycan polymerase</fullName>
    </alternativeName>
</protein>
<feature type="compositionally biased region" description="Basic residues" evidence="17">
    <location>
        <begin position="104"/>
        <end position="116"/>
    </location>
</feature>
<dbReference type="EMBL" id="DXFA01000110">
    <property type="protein sequence ID" value="HIX48622.1"/>
    <property type="molecule type" value="Genomic_DNA"/>
</dbReference>